<keyword evidence="5 17" id="KW-0812">Transmembrane</keyword>
<dbReference type="InterPro" id="IPR003340">
    <property type="entry name" value="B3_DNA-bd"/>
</dbReference>
<evidence type="ECO:0000256" key="14">
    <source>
        <dbReference type="ARBA" id="ARBA00023163"/>
    </source>
</evidence>
<dbReference type="GO" id="GO:0005634">
    <property type="term" value="C:nucleus"/>
    <property type="evidence" value="ECO:0007669"/>
    <property type="project" value="UniProtKB-SubCell"/>
</dbReference>
<evidence type="ECO:0000256" key="3">
    <source>
        <dbReference type="ARBA" id="ARBA00010617"/>
    </source>
</evidence>
<dbReference type="CDD" id="cd10017">
    <property type="entry name" value="B3_DNA"/>
    <property type="match status" value="2"/>
</dbReference>
<keyword evidence="15" id="KW-0539">Nucleus</keyword>
<dbReference type="Pfam" id="PF00067">
    <property type="entry name" value="p450"/>
    <property type="match status" value="1"/>
</dbReference>
<evidence type="ECO:0000256" key="2">
    <source>
        <dbReference type="ARBA" id="ARBA00004167"/>
    </source>
</evidence>
<comment type="cofactor">
    <cofactor evidence="16">
        <name>heme</name>
        <dbReference type="ChEBI" id="CHEBI:30413"/>
    </cofactor>
</comment>
<gene>
    <name evidence="19" type="ORF">LWI28_016117</name>
</gene>
<evidence type="ECO:0000256" key="11">
    <source>
        <dbReference type="ARBA" id="ARBA00023033"/>
    </source>
</evidence>
<dbReference type="GO" id="GO:0016705">
    <property type="term" value="F:oxidoreductase activity, acting on paired donors, with incorporation or reduction of molecular oxygen"/>
    <property type="evidence" value="ECO:0007669"/>
    <property type="project" value="InterPro"/>
</dbReference>
<dbReference type="InterPro" id="IPR001128">
    <property type="entry name" value="Cyt_P450"/>
</dbReference>
<keyword evidence="6 16" id="KW-0479">Metal-binding</keyword>
<dbReference type="Proteomes" id="UP001064489">
    <property type="component" value="Chromosome 10"/>
</dbReference>
<keyword evidence="8" id="KW-0560">Oxidoreductase</keyword>
<evidence type="ECO:0000256" key="17">
    <source>
        <dbReference type="SAM" id="Phobius"/>
    </source>
</evidence>
<dbReference type="SUPFAM" id="SSF48264">
    <property type="entry name" value="Cytochrome P450"/>
    <property type="match status" value="1"/>
</dbReference>
<evidence type="ECO:0000256" key="12">
    <source>
        <dbReference type="ARBA" id="ARBA00023125"/>
    </source>
</evidence>
<evidence type="ECO:0000259" key="18">
    <source>
        <dbReference type="PROSITE" id="PS50863"/>
    </source>
</evidence>
<keyword evidence="9 16" id="KW-0408">Iron</keyword>
<reference evidence="19" key="2">
    <citation type="submission" date="2023-02" db="EMBL/GenBank/DDBJ databases">
        <authorList>
            <person name="Swenson N.G."/>
            <person name="Wegrzyn J.L."/>
            <person name="Mcevoy S.L."/>
        </authorList>
    </citation>
    <scope>NUCLEOTIDE SEQUENCE</scope>
    <source>
        <strain evidence="19">91603</strain>
        <tissue evidence="19">Leaf</tissue>
    </source>
</reference>
<dbReference type="SMART" id="SM01019">
    <property type="entry name" value="B3"/>
    <property type="match status" value="1"/>
</dbReference>
<evidence type="ECO:0000256" key="16">
    <source>
        <dbReference type="PIRSR" id="PIRSR602401-1"/>
    </source>
</evidence>
<evidence type="ECO:0000256" key="10">
    <source>
        <dbReference type="ARBA" id="ARBA00023015"/>
    </source>
</evidence>
<keyword evidence="11" id="KW-0503">Monooxygenase</keyword>
<dbReference type="PROSITE" id="PS50863">
    <property type="entry name" value="B3"/>
    <property type="match status" value="1"/>
</dbReference>
<evidence type="ECO:0000256" key="6">
    <source>
        <dbReference type="ARBA" id="ARBA00022723"/>
    </source>
</evidence>
<comment type="similarity">
    <text evidence="3">Belongs to the cytochrome P450 family.</text>
</comment>
<keyword evidence="10" id="KW-0805">Transcription regulation</keyword>
<keyword evidence="14" id="KW-0804">Transcription</keyword>
<keyword evidence="7 17" id="KW-1133">Transmembrane helix</keyword>
<evidence type="ECO:0000256" key="15">
    <source>
        <dbReference type="ARBA" id="ARBA00023242"/>
    </source>
</evidence>
<reference evidence="19" key="1">
    <citation type="journal article" date="2022" name="Plant J.">
        <title>Strategies of tolerance reflected in two North American maple genomes.</title>
        <authorList>
            <person name="McEvoy S.L."/>
            <person name="Sezen U.U."/>
            <person name="Trouern-Trend A."/>
            <person name="McMahon S.M."/>
            <person name="Schaberg P.G."/>
            <person name="Yang J."/>
            <person name="Wegrzyn J.L."/>
            <person name="Swenson N.G."/>
        </authorList>
    </citation>
    <scope>NUCLEOTIDE SEQUENCE</scope>
    <source>
        <strain evidence="19">91603</strain>
    </source>
</reference>
<dbReference type="EMBL" id="JAJSOW010000105">
    <property type="protein sequence ID" value="KAI9165549.1"/>
    <property type="molecule type" value="Genomic_DNA"/>
</dbReference>
<keyword evidence="13 17" id="KW-0472">Membrane</keyword>
<sequence length="715" mass="81602">MEFTSIFYSSSFSIYSIIIVTITILAFRFFVQYSKTKYKKNYQNLPPGPSPIPILGNLHLMKLPVHRTLYKLSQKYGPVFSLRFGSRFVTVVTSSSVVEKCFTKRDVVLANRPKFLAGKHVGYNYANIVNAPYGDYWRNLRRISALEIFSTTRINKFQSIRKDEVHQLLKKLSRDSLRGGSAAAKVELRPLLTELTFNDILRMVSGKRFHGGDDGGEASTFWELMAEVMDASQTSNPVDFLPILKWINYSGYEKKLIRLGQRTDKFLQNLIEEHRRKVEENDSQSKNTMIDHLLSLQESQPEYYTDQMIKGLVLVLFVAGTDTSAVTLEWAMAELLNRPDILKKARAELDGEIGNTRLIDESDLPKLRYLQSIIFETLRLYPVTPLLLPHTPSEDCMIGGYDVPRDTIVFVNAWAIHRDPTLWDDPTRFDPERFVNGPEDLAQKILTFGLGRRACPGSGLAHRTLGLTLGSLIQCFDWERVCEKEIDMSEVIPPAFVRHLNERIPKDVILEDNAGRQWHCRLEEAEGGQLAITNGWKSFAIQQSLETGDFLTFKFNNTNSLFTVNIFGRNGCIKEGKSDVIRVKKEKETEEEHTSGIPDPAREKKYSEIVLRRTNKSGKRKTRKNGAYAVPKNPYFVTTIGSKYFVYVSGYVVKLNSIELNTDMTLHDEKGKKWPVKVAWGKDDRVNISKGWVDFYNDHNLNLVISKSASSLICV</sequence>
<keyword evidence="20" id="KW-1185">Reference proteome</keyword>
<evidence type="ECO:0000313" key="20">
    <source>
        <dbReference type="Proteomes" id="UP001064489"/>
    </source>
</evidence>
<dbReference type="Pfam" id="PF02362">
    <property type="entry name" value="B3"/>
    <property type="match status" value="1"/>
</dbReference>
<keyword evidence="12" id="KW-0238">DNA-binding</keyword>
<dbReference type="SUPFAM" id="SSF101936">
    <property type="entry name" value="DNA-binding pseudobarrel domain"/>
    <property type="match status" value="2"/>
</dbReference>
<feature type="domain" description="TF-B3" evidence="18">
    <location>
        <begin position="491"/>
        <end position="570"/>
    </location>
</feature>
<dbReference type="GO" id="GO:0020037">
    <property type="term" value="F:heme binding"/>
    <property type="evidence" value="ECO:0007669"/>
    <property type="project" value="InterPro"/>
</dbReference>
<dbReference type="PANTHER" id="PTHR47947">
    <property type="entry name" value="CYTOCHROME P450 82C3-RELATED"/>
    <property type="match status" value="1"/>
</dbReference>
<evidence type="ECO:0000256" key="8">
    <source>
        <dbReference type="ARBA" id="ARBA00023002"/>
    </source>
</evidence>
<dbReference type="Gene3D" id="1.10.630.10">
    <property type="entry name" value="Cytochrome P450"/>
    <property type="match status" value="1"/>
</dbReference>
<protein>
    <recommendedName>
        <fullName evidence="18">TF-B3 domain-containing protein</fullName>
    </recommendedName>
</protein>
<comment type="subcellular location">
    <subcellularLocation>
        <location evidence="2">Membrane</location>
        <topology evidence="2">Single-pass membrane protein</topology>
    </subcellularLocation>
    <subcellularLocation>
        <location evidence="1">Nucleus</location>
    </subcellularLocation>
</comment>
<dbReference type="PRINTS" id="PR00385">
    <property type="entry name" value="P450"/>
</dbReference>
<evidence type="ECO:0000313" key="19">
    <source>
        <dbReference type="EMBL" id="KAI9165549.1"/>
    </source>
</evidence>
<dbReference type="InterPro" id="IPR015300">
    <property type="entry name" value="DNA-bd_pseudobarrel_sf"/>
</dbReference>
<dbReference type="InterPro" id="IPR036396">
    <property type="entry name" value="Cyt_P450_sf"/>
</dbReference>
<dbReference type="InterPro" id="IPR017972">
    <property type="entry name" value="Cyt_P450_CS"/>
</dbReference>
<dbReference type="GO" id="GO:0003677">
    <property type="term" value="F:DNA binding"/>
    <property type="evidence" value="ECO:0007669"/>
    <property type="project" value="UniProtKB-KW"/>
</dbReference>
<dbReference type="GO" id="GO:0005506">
    <property type="term" value="F:iron ion binding"/>
    <property type="evidence" value="ECO:0007669"/>
    <property type="project" value="InterPro"/>
</dbReference>
<dbReference type="Gene3D" id="2.40.330.10">
    <property type="entry name" value="DNA-binding pseudobarrel domain"/>
    <property type="match status" value="1"/>
</dbReference>
<dbReference type="PRINTS" id="PR00463">
    <property type="entry name" value="EP450I"/>
</dbReference>
<dbReference type="AlphaFoldDB" id="A0AAD5IJJ5"/>
<dbReference type="PANTHER" id="PTHR47947:SF62">
    <property type="entry name" value="CYTOCHROME P450, FAMILY 81, SUBFAMILY D, POLYPEPTIDE 5"/>
    <property type="match status" value="1"/>
</dbReference>
<dbReference type="CDD" id="cd20653">
    <property type="entry name" value="CYP81"/>
    <property type="match status" value="1"/>
</dbReference>
<dbReference type="InterPro" id="IPR002401">
    <property type="entry name" value="Cyt_P450_E_grp-I"/>
</dbReference>
<comment type="caution">
    <text evidence="19">The sequence shown here is derived from an EMBL/GenBank/DDBJ whole genome shotgun (WGS) entry which is preliminary data.</text>
</comment>
<name>A0AAD5IJJ5_ACENE</name>
<evidence type="ECO:0000256" key="7">
    <source>
        <dbReference type="ARBA" id="ARBA00022989"/>
    </source>
</evidence>
<evidence type="ECO:0000256" key="5">
    <source>
        <dbReference type="ARBA" id="ARBA00022692"/>
    </source>
</evidence>
<evidence type="ECO:0000256" key="9">
    <source>
        <dbReference type="ARBA" id="ARBA00023004"/>
    </source>
</evidence>
<dbReference type="GO" id="GO:0004497">
    <property type="term" value="F:monooxygenase activity"/>
    <property type="evidence" value="ECO:0007669"/>
    <property type="project" value="UniProtKB-KW"/>
</dbReference>
<accession>A0AAD5IJJ5</accession>
<dbReference type="InterPro" id="IPR050651">
    <property type="entry name" value="Plant_Cytochrome_P450_Monoox"/>
</dbReference>
<dbReference type="FunFam" id="1.10.630.10:FF:000023">
    <property type="entry name" value="Cytochrome P450 family protein"/>
    <property type="match status" value="1"/>
</dbReference>
<evidence type="ECO:0000256" key="13">
    <source>
        <dbReference type="ARBA" id="ARBA00023136"/>
    </source>
</evidence>
<evidence type="ECO:0000256" key="4">
    <source>
        <dbReference type="ARBA" id="ARBA00022617"/>
    </source>
</evidence>
<keyword evidence="4 16" id="KW-0349">Heme</keyword>
<organism evidence="19 20">
    <name type="scientific">Acer negundo</name>
    <name type="common">Box elder</name>
    <dbReference type="NCBI Taxonomy" id="4023"/>
    <lineage>
        <taxon>Eukaryota</taxon>
        <taxon>Viridiplantae</taxon>
        <taxon>Streptophyta</taxon>
        <taxon>Embryophyta</taxon>
        <taxon>Tracheophyta</taxon>
        <taxon>Spermatophyta</taxon>
        <taxon>Magnoliopsida</taxon>
        <taxon>eudicotyledons</taxon>
        <taxon>Gunneridae</taxon>
        <taxon>Pentapetalae</taxon>
        <taxon>rosids</taxon>
        <taxon>malvids</taxon>
        <taxon>Sapindales</taxon>
        <taxon>Sapindaceae</taxon>
        <taxon>Hippocastanoideae</taxon>
        <taxon>Acereae</taxon>
        <taxon>Acer</taxon>
    </lineage>
</organism>
<dbReference type="GO" id="GO:0016020">
    <property type="term" value="C:membrane"/>
    <property type="evidence" value="ECO:0007669"/>
    <property type="project" value="UniProtKB-SubCell"/>
</dbReference>
<feature type="binding site" description="axial binding residue" evidence="16">
    <location>
        <position position="455"/>
    </location>
    <ligand>
        <name>heme</name>
        <dbReference type="ChEBI" id="CHEBI:30413"/>
    </ligand>
    <ligandPart>
        <name>Fe</name>
        <dbReference type="ChEBI" id="CHEBI:18248"/>
    </ligandPart>
</feature>
<feature type="transmembrane region" description="Helical" evidence="17">
    <location>
        <begin position="12"/>
        <end position="31"/>
    </location>
</feature>
<evidence type="ECO:0000256" key="1">
    <source>
        <dbReference type="ARBA" id="ARBA00004123"/>
    </source>
</evidence>
<dbReference type="PROSITE" id="PS00086">
    <property type="entry name" value="CYTOCHROME_P450"/>
    <property type="match status" value="1"/>
</dbReference>
<proteinExistence type="inferred from homology"/>